<name>A0A4Y7R6J8_9FIRM</name>
<accession>A0A4Y7R6J8</accession>
<keyword evidence="2" id="KW-0804">Transcription</keyword>
<dbReference type="EMBL" id="QFGA01000004">
    <property type="protein sequence ID" value="TEB04362.1"/>
    <property type="molecule type" value="Genomic_DNA"/>
</dbReference>
<dbReference type="Proteomes" id="UP000298324">
    <property type="component" value="Unassembled WGS sequence"/>
</dbReference>
<dbReference type="RefSeq" id="WP_345789107.1">
    <property type="nucleotide sequence ID" value="NZ_QFGA01000004.1"/>
</dbReference>
<dbReference type="SUPFAM" id="SSF46955">
    <property type="entry name" value="Putative DNA-binding domain"/>
    <property type="match status" value="1"/>
</dbReference>
<dbReference type="Gene3D" id="1.10.1660.10">
    <property type="match status" value="1"/>
</dbReference>
<evidence type="ECO:0000256" key="3">
    <source>
        <dbReference type="SAM" id="Coils"/>
    </source>
</evidence>
<dbReference type="Pfam" id="PF09278">
    <property type="entry name" value="MerR-DNA-bind"/>
    <property type="match status" value="1"/>
</dbReference>
<keyword evidence="6" id="KW-1185">Reference proteome</keyword>
<dbReference type="GO" id="GO:0003677">
    <property type="term" value="F:DNA binding"/>
    <property type="evidence" value="ECO:0007669"/>
    <property type="project" value="InterPro"/>
</dbReference>
<keyword evidence="1" id="KW-0805">Transcription regulation</keyword>
<dbReference type="GO" id="GO:0006355">
    <property type="term" value="P:regulation of DNA-templated transcription"/>
    <property type="evidence" value="ECO:0007669"/>
    <property type="project" value="InterPro"/>
</dbReference>
<proteinExistence type="predicted"/>
<gene>
    <name evidence="5" type="ORF">Psch_04089</name>
</gene>
<evidence type="ECO:0000313" key="5">
    <source>
        <dbReference type="EMBL" id="TEB04362.1"/>
    </source>
</evidence>
<evidence type="ECO:0000256" key="2">
    <source>
        <dbReference type="ARBA" id="ARBA00023163"/>
    </source>
</evidence>
<reference evidence="5 6" key="1">
    <citation type="journal article" date="2018" name="Environ. Microbiol.">
        <title>Novel energy conservation strategies and behaviour of Pelotomaculum schinkii driving syntrophic propionate catabolism.</title>
        <authorList>
            <person name="Hidalgo-Ahumada C.A.P."/>
            <person name="Nobu M.K."/>
            <person name="Narihiro T."/>
            <person name="Tamaki H."/>
            <person name="Liu W.T."/>
            <person name="Kamagata Y."/>
            <person name="Stams A.J.M."/>
            <person name="Imachi H."/>
            <person name="Sousa D.Z."/>
        </authorList>
    </citation>
    <scope>NUCLEOTIDE SEQUENCE [LARGE SCALE GENOMIC DNA]</scope>
    <source>
        <strain evidence="5 6">HH</strain>
    </source>
</reference>
<dbReference type="InterPro" id="IPR000551">
    <property type="entry name" value="MerR-type_HTH_dom"/>
</dbReference>
<dbReference type="InterPro" id="IPR009061">
    <property type="entry name" value="DNA-bd_dom_put_sf"/>
</dbReference>
<evidence type="ECO:0000313" key="6">
    <source>
        <dbReference type="Proteomes" id="UP000298324"/>
    </source>
</evidence>
<keyword evidence="3" id="KW-0175">Coiled coil</keyword>
<organism evidence="5 6">
    <name type="scientific">Pelotomaculum schinkii</name>
    <dbReference type="NCBI Taxonomy" id="78350"/>
    <lineage>
        <taxon>Bacteria</taxon>
        <taxon>Bacillati</taxon>
        <taxon>Bacillota</taxon>
        <taxon>Clostridia</taxon>
        <taxon>Eubacteriales</taxon>
        <taxon>Desulfotomaculaceae</taxon>
        <taxon>Pelotomaculum</taxon>
    </lineage>
</organism>
<comment type="caution">
    <text evidence="5">The sequence shown here is derived from an EMBL/GenBank/DDBJ whole genome shotgun (WGS) entry which is preliminary data.</text>
</comment>
<dbReference type="AlphaFoldDB" id="A0A4Y7R6J8"/>
<evidence type="ECO:0000256" key="1">
    <source>
        <dbReference type="ARBA" id="ARBA00023015"/>
    </source>
</evidence>
<dbReference type="InterPro" id="IPR015358">
    <property type="entry name" value="Tscrpt_reg_MerR_DNA-bd"/>
</dbReference>
<sequence length="111" mass="13237">MFTDSEIETLKIIECLKSTGMQIKDIKQFMDWCKEGDTTLQQRRDMFYERKAAAEKQLAEIERTLNMIKFKCWYYDTALEAGTETVPKNMPIEKIPDDVKEYKYTFSEWPV</sequence>
<protein>
    <submittedName>
        <fullName evidence="5">MerR, DNA binding</fullName>
    </submittedName>
</protein>
<dbReference type="PROSITE" id="PS50937">
    <property type="entry name" value="HTH_MERR_2"/>
    <property type="match status" value="1"/>
</dbReference>
<feature type="domain" description="HTH merR-type" evidence="4">
    <location>
        <begin position="1"/>
        <end position="32"/>
    </location>
</feature>
<evidence type="ECO:0000259" key="4">
    <source>
        <dbReference type="PROSITE" id="PS50937"/>
    </source>
</evidence>
<feature type="coiled-coil region" evidence="3">
    <location>
        <begin position="44"/>
        <end position="71"/>
    </location>
</feature>